<dbReference type="OrthoDB" id="2378895at2759"/>
<keyword evidence="2" id="KW-1185">Reference proteome</keyword>
<protein>
    <submittedName>
        <fullName evidence="1">Uncharacterized protein</fullName>
    </submittedName>
</protein>
<proteinExistence type="predicted"/>
<gene>
    <name evidence="1" type="primary">Acey_s0056.g2687</name>
    <name evidence="1" type="synonym">Acey-Y52B11C.1</name>
    <name evidence="1" type="ORF">Y032_0056g2687</name>
</gene>
<dbReference type="AlphaFoldDB" id="A0A016U662"/>
<name>A0A016U662_9BILA</name>
<organism evidence="1 2">
    <name type="scientific">Ancylostoma ceylanicum</name>
    <dbReference type="NCBI Taxonomy" id="53326"/>
    <lineage>
        <taxon>Eukaryota</taxon>
        <taxon>Metazoa</taxon>
        <taxon>Ecdysozoa</taxon>
        <taxon>Nematoda</taxon>
        <taxon>Chromadorea</taxon>
        <taxon>Rhabditida</taxon>
        <taxon>Rhabditina</taxon>
        <taxon>Rhabditomorpha</taxon>
        <taxon>Strongyloidea</taxon>
        <taxon>Ancylostomatidae</taxon>
        <taxon>Ancylostomatinae</taxon>
        <taxon>Ancylostoma</taxon>
    </lineage>
</organism>
<accession>A0A016U662</accession>
<dbReference type="Proteomes" id="UP000024635">
    <property type="component" value="Unassembled WGS sequence"/>
</dbReference>
<evidence type="ECO:0000313" key="2">
    <source>
        <dbReference type="Proteomes" id="UP000024635"/>
    </source>
</evidence>
<dbReference type="EMBL" id="JARK01001392">
    <property type="protein sequence ID" value="EYC10342.1"/>
    <property type="molecule type" value="Genomic_DNA"/>
</dbReference>
<comment type="caution">
    <text evidence="1">The sequence shown here is derived from an EMBL/GenBank/DDBJ whole genome shotgun (WGS) entry which is preliminary data.</text>
</comment>
<reference evidence="2" key="1">
    <citation type="journal article" date="2015" name="Nat. Genet.">
        <title>The genome and transcriptome of the zoonotic hookworm Ancylostoma ceylanicum identify infection-specific gene families.</title>
        <authorList>
            <person name="Schwarz E.M."/>
            <person name="Hu Y."/>
            <person name="Antoshechkin I."/>
            <person name="Miller M.M."/>
            <person name="Sternberg P.W."/>
            <person name="Aroian R.V."/>
        </authorList>
    </citation>
    <scope>NUCLEOTIDE SEQUENCE</scope>
    <source>
        <strain evidence="2">HY135</strain>
    </source>
</reference>
<evidence type="ECO:0000313" key="1">
    <source>
        <dbReference type="EMBL" id="EYC10342.1"/>
    </source>
</evidence>
<sequence>MQASICFFMESMVRRRKKTSCGSFSLAIVLETWAEKLEVILRVFSLFKIVWPSGSSSDHLFDQSFFLITSRIFRVSTVHFWVWVKRLLPHFIAWKPSERFLEELRASEELLISGFSLFILGVSWALNVNTPRQFGSAMRQAFGDSLRLPQSQNSQTFEELILSIEAQQQSK</sequence>